<comment type="caution">
    <text evidence="1">The sequence shown here is derived from an EMBL/GenBank/DDBJ whole genome shotgun (WGS) entry which is preliminary data.</text>
</comment>
<dbReference type="Proteomes" id="UP000192758">
    <property type="component" value="Unassembled WGS sequence"/>
</dbReference>
<protein>
    <submittedName>
        <fullName evidence="1">Uncharacterized protein</fullName>
    </submittedName>
</protein>
<name>A0A1W0E3B5_9MICR</name>
<proteinExistence type="predicted"/>
<organism evidence="1 2">
    <name type="scientific">Ecytonucleospora hepatopenaei</name>
    <dbReference type="NCBI Taxonomy" id="646526"/>
    <lineage>
        <taxon>Eukaryota</taxon>
        <taxon>Fungi</taxon>
        <taxon>Fungi incertae sedis</taxon>
        <taxon>Microsporidia</taxon>
        <taxon>Enterocytozoonidae</taxon>
        <taxon>Ecytonucleospora</taxon>
    </lineage>
</organism>
<gene>
    <name evidence="1" type="ORF">EHP00_1533</name>
</gene>
<accession>A0A1W0E3B5</accession>
<evidence type="ECO:0000313" key="1">
    <source>
        <dbReference type="EMBL" id="OQS53702.1"/>
    </source>
</evidence>
<reference evidence="1 2" key="1">
    <citation type="journal article" date="2017" name="Environ. Microbiol.">
        <title>Decay of the glycolytic pathway and adaptation to intranuclear parasitism within Enterocytozoonidae microsporidia.</title>
        <authorList>
            <person name="Wiredu Boakye D."/>
            <person name="Jaroenlak P."/>
            <person name="Prachumwat A."/>
            <person name="Williams T.A."/>
            <person name="Bateman K.S."/>
            <person name="Itsathitphaisarn O."/>
            <person name="Sritunyalucksana K."/>
            <person name="Paszkiewicz K.H."/>
            <person name="Moore K.A."/>
            <person name="Stentiford G.D."/>
            <person name="Williams B.A."/>
        </authorList>
    </citation>
    <scope>NUCLEOTIDE SEQUENCE [LARGE SCALE GENOMIC DNA]</scope>
    <source>
        <strain evidence="1 2">TH1</strain>
    </source>
</reference>
<keyword evidence="2" id="KW-1185">Reference proteome</keyword>
<sequence>MLNFVPNFLASVEKSPIGFSKYIKSSGSMLKCLRTYPTSPFAIKTSLLMHITCMSESWNAVTKELIKESTSHASLPMQMDISFSLILFLFSSKNSFMRFKKFILFT</sequence>
<dbReference type="VEuPathDB" id="MicrosporidiaDB:EHP00_1533"/>
<evidence type="ECO:0000313" key="2">
    <source>
        <dbReference type="Proteomes" id="UP000192758"/>
    </source>
</evidence>
<dbReference type="AlphaFoldDB" id="A0A1W0E3B5"/>
<dbReference type="EMBL" id="MNPJ01000026">
    <property type="protein sequence ID" value="OQS53702.1"/>
    <property type="molecule type" value="Genomic_DNA"/>
</dbReference>